<protein>
    <submittedName>
        <fullName evidence="1">Uncharacterized protein</fullName>
    </submittedName>
</protein>
<gene>
    <name evidence="1" type="ORF">IAC10_12745</name>
</gene>
<reference evidence="1" key="2">
    <citation type="journal article" date="2021" name="PeerJ">
        <title>Extensive microbial diversity within the chicken gut microbiome revealed by metagenomics and culture.</title>
        <authorList>
            <person name="Gilroy R."/>
            <person name="Ravi A."/>
            <person name="Getino M."/>
            <person name="Pursley I."/>
            <person name="Horton D.L."/>
            <person name="Alikhan N.F."/>
            <person name="Baker D."/>
            <person name="Gharbi K."/>
            <person name="Hall N."/>
            <person name="Watson M."/>
            <person name="Adriaenssens E.M."/>
            <person name="Foster-Nyarko E."/>
            <person name="Jarju S."/>
            <person name="Secka A."/>
            <person name="Antonio M."/>
            <person name="Oren A."/>
            <person name="Chaudhuri R.R."/>
            <person name="La Ragione R."/>
            <person name="Hildebrand F."/>
            <person name="Pallen M.J."/>
        </authorList>
    </citation>
    <scope>NUCLEOTIDE SEQUENCE</scope>
    <source>
        <strain evidence="1">6276</strain>
    </source>
</reference>
<dbReference type="EMBL" id="DVIU01000260">
    <property type="protein sequence ID" value="HIS37466.1"/>
    <property type="molecule type" value="Genomic_DNA"/>
</dbReference>
<accession>A0A9D1F0Y2</accession>
<dbReference type="AlphaFoldDB" id="A0A9D1F0Y2"/>
<evidence type="ECO:0000313" key="2">
    <source>
        <dbReference type="Proteomes" id="UP000823928"/>
    </source>
</evidence>
<proteinExistence type="predicted"/>
<name>A0A9D1F0Y2_9BACT</name>
<organism evidence="1 2">
    <name type="scientific">Candidatus Scatousia excrementigallinarum</name>
    <dbReference type="NCBI Taxonomy" id="2840935"/>
    <lineage>
        <taxon>Bacteria</taxon>
        <taxon>Candidatus Scatousia</taxon>
    </lineage>
</organism>
<sequence>MAPHDNMTINKVGMPKTDMADAIPSYEAAAAVRDSAIQGEQGTRATEINTTTNVRKNDNTQKYQTGYEGINSMGKFLGLTMKDVFSAQYTGEGLDHFNGTHHIGKPYQEVEQDGYKFNVMIKQGMNLNIAC</sequence>
<comment type="caution">
    <text evidence="1">The sequence shown here is derived from an EMBL/GenBank/DDBJ whole genome shotgun (WGS) entry which is preliminary data.</text>
</comment>
<evidence type="ECO:0000313" key="1">
    <source>
        <dbReference type="EMBL" id="HIS37466.1"/>
    </source>
</evidence>
<dbReference type="Proteomes" id="UP000823928">
    <property type="component" value="Unassembled WGS sequence"/>
</dbReference>
<reference evidence="1" key="1">
    <citation type="submission" date="2020-10" db="EMBL/GenBank/DDBJ databases">
        <authorList>
            <person name="Gilroy R."/>
        </authorList>
    </citation>
    <scope>NUCLEOTIDE SEQUENCE</scope>
    <source>
        <strain evidence="1">6276</strain>
    </source>
</reference>